<accession>A0A839V390</accession>
<dbReference type="AlphaFoldDB" id="A0A839V390"/>
<feature type="compositionally biased region" description="Polar residues" evidence="1">
    <location>
        <begin position="7"/>
        <end position="16"/>
    </location>
</feature>
<evidence type="ECO:0000313" key="2">
    <source>
        <dbReference type="EMBL" id="MBB3175243.1"/>
    </source>
</evidence>
<comment type="caution">
    <text evidence="2">The sequence shown here is derived from an EMBL/GenBank/DDBJ whole genome shotgun (WGS) entry which is preliminary data.</text>
</comment>
<evidence type="ECO:0000313" key="3">
    <source>
        <dbReference type="Proteomes" id="UP000557688"/>
    </source>
</evidence>
<name>A0A839V390_9PROT</name>
<dbReference type="EMBL" id="JACHXV010000022">
    <property type="protein sequence ID" value="MBB3175243.1"/>
    <property type="molecule type" value="Genomic_DNA"/>
</dbReference>
<sequence>MTKRNPSKSNELSSSDGQKEGSGLAISDDHGSFDAACESPDTTGDYVWGWPSLSEPFELSDLRRGVREGKRILGAFIVDRSHDGRSAFVVYFRSDWVKSRRFQILRTFRGKADREYKHLNDLYLTIREMGYDGRVSIYRAGDKDLALYAGTLPVDLERPTEP</sequence>
<organism evidence="2 3">
    <name type="scientific">Endobacter medicaginis</name>
    <dbReference type="NCBI Taxonomy" id="1181271"/>
    <lineage>
        <taxon>Bacteria</taxon>
        <taxon>Pseudomonadati</taxon>
        <taxon>Pseudomonadota</taxon>
        <taxon>Alphaproteobacteria</taxon>
        <taxon>Acetobacterales</taxon>
        <taxon>Acetobacteraceae</taxon>
        <taxon>Endobacter</taxon>
    </lineage>
</organism>
<dbReference type="RefSeq" id="WP_246330316.1">
    <property type="nucleotide sequence ID" value="NZ_JABXXQ010000007.1"/>
</dbReference>
<reference evidence="2 3" key="1">
    <citation type="submission" date="2020-08" db="EMBL/GenBank/DDBJ databases">
        <title>Genomic Encyclopedia of Type Strains, Phase III (KMG-III): the genomes of soil and plant-associated and newly described type strains.</title>
        <authorList>
            <person name="Whitman W."/>
        </authorList>
    </citation>
    <scope>NUCLEOTIDE SEQUENCE [LARGE SCALE GENOMIC DNA]</scope>
    <source>
        <strain evidence="2 3">CECT 8088</strain>
    </source>
</reference>
<dbReference type="Proteomes" id="UP000557688">
    <property type="component" value="Unassembled WGS sequence"/>
</dbReference>
<evidence type="ECO:0000256" key="1">
    <source>
        <dbReference type="SAM" id="MobiDB-lite"/>
    </source>
</evidence>
<protein>
    <submittedName>
        <fullName evidence="2">Uncharacterized protein</fullName>
    </submittedName>
</protein>
<feature type="region of interest" description="Disordered" evidence="1">
    <location>
        <begin position="1"/>
        <end position="31"/>
    </location>
</feature>
<keyword evidence="3" id="KW-1185">Reference proteome</keyword>
<proteinExistence type="predicted"/>
<gene>
    <name evidence="2" type="ORF">FHR90_003097</name>
</gene>